<proteinExistence type="inferred from homology"/>
<dbReference type="GO" id="GO:0016787">
    <property type="term" value="F:hydrolase activity"/>
    <property type="evidence" value="ECO:0007669"/>
    <property type="project" value="UniProtKB-KW"/>
</dbReference>
<dbReference type="PANTHER" id="PTHR43540">
    <property type="entry name" value="PEROXYUREIDOACRYLATE/UREIDOACRYLATE AMIDOHYDROLASE-RELATED"/>
    <property type="match status" value="1"/>
</dbReference>
<dbReference type="InterPro" id="IPR036380">
    <property type="entry name" value="Isochorismatase-like_sf"/>
</dbReference>
<name>A0A1T3CIV7_9HYPO</name>
<gene>
    <name evidence="4" type="ORF">A0O28_0107270</name>
</gene>
<dbReference type="Pfam" id="PF00857">
    <property type="entry name" value="Isochorismatase"/>
    <property type="match status" value="1"/>
</dbReference>
<sequence>MQEKTAVLLIDPLNDFLHPEGKVFPALKESIDATGTVDNLQKFVKVARSKKIPIMYCQHKLYEEGNFEHWNHMSKSHYTIQASKAFEAGSFGAEIHKGLEPDKSNGDAIVSRHWNSSSFANTDLDYHLRQRDITHVVCAGMVANTCLEATARWAVEMGYHVTIISDATAGFSTQLKDAAVNIIWPTIVDEVLSLDAWSEKLNKTASKQTLNYQACSMTHE</sequence>
<evidence type="ECO:0000256" key="1">
    <source>
        <dbReference type="ARBA" id="ARBA00006336"/>
    </source>
</evidence>
<dbReference type="CDD" id="cd00431">
    <property type="entry name" value="cysteine_hydrolases"/>
    <property type="match status" value="1"/>
</dbReference>
<dbReference type="InterPro" id="IPR000868">
    <property type="entry name" value="Isochorismatase-like_dom"/>
</dbReference>
<organism evidence="4 5">
    <name type="scientific">Trichoderma guizhouense</name>
    <dbReference type="NCBI Taxonomy" id="1491466"/>
    <lineage>
        <taxon>Eukaryota</taxon>
        <taxon>Fungi</taxon>
        <taxon>Dikarya</taxon>
        <taxon>Ascomycota</taxon>
        <taxon>Pezizomycotina</taxon>
        <taxon>Sordariomycetes</taxon>
        <taxon>Hypocreomycetidae</taxon>
        <taxon>Hypocreales</taxon>
        <taxon>Hypocreaceae</taxon>
        <taxon>Trichoderma</taxon>
    </lineage>
</organism>
<protein>
    <submittedName>
        <fullName evidence="4">Isochorismatase family protein</fullName>
    </submittedName>
</protein>
<keyword evidence="5" id="KW-1185">Reference proteome</keyword>
<keyword evidence="2" id="KW-0378">Hydrolase</keyword>
<dbReference type="OrthoDB" id="167809at2759"/>
<comment type="similarity">
    <text evidence="1">Belongs to the isochorismatase family.</text>
</comment>
<dbReference type="Proteomes" id="UP000191004">
    <property type="component" value="Unassembled WGS sequence"/>
</dbReference>
<evidence type="ECO:0000313" key="5">
    <source>
        <dbReference type="Proteomes" id="UP000191004"/>
    </source>
</evidence>
<dbReference type="AlphaFoldDB" id="A0A1T3CIV7"/>
<evidence type="ECO:0000256" key="2">
    <source>
        <dbReference type="ARBA" id="ARBA00022801"/>
    </source>
</evidence>
<evidence type="ECO:0000259" key="3">
    <source>
        <dbReference type="Pfam" id="PF00857"/>
    </source>
</evidence>
<comment type="caution">
    <text evidence="4">The sequence shown here is derived from an EMBL/GenBank/DDBJ whole genome shotgun (WGS) entry which is preliminary data.</text>
</comment>
<feature type="domain" description="Isochorismatase-like" evidence="3">
    <location>
        <begin position="5"/>
        <end position="181"/>
    </location>
</feature>
<reference evidence="4 5" key="1">
    <citation type="submission" date="2016-04" db="EMBL/GenBank/DDBJ databases">
        <title>Multiple horizontal gene transfer events from other fungi enriched the ability of the initially mycotrophic fungus Trichoderma (Ascomycota) to feed on dead plant biomass.</title>
        <authorList>
            <person name="Atanasova L."/>
            <person name="Chenthamara K."/>
            <person name="Zhang J."/>
            <person name="Grujic M."/>
            <person name="Henrissat B."/>
            <person name="Kuo A."/>
            <person name="Aertz A."/>
            <person name="Salamov A."/>
            <person name="Lipzen A."/>
            <person name="Labutti K."/>
            <person name="Barry K."/>
            <person name="Miao Y."/>
            <person name="Rahimi M.J."/>
            <person name="Shen Q."/>
            <person name="Grigoriev I.V."/>
            <person name="Kubicek C.P."/>
            <person name="Druzhinina I.S."/>
        </authorList>
    </citation>
    <scope>NUCLEOTIDE SEQUENCE [LARGE SCALE GENOMIC DNA]</scope>
    <source>
        <strain evidence="4 5">NJAU 4742</strain>
    </source>
</reference>
<dbReference type="PANTHER" id="PTHR43540:SF16">
    <property type="entry name" value="ISOCHORISMATASE-LIKE DOMAIN-CONTAINING PROTEIN"/>
    <property type="match status" value="1"/>
</dbReference>
<dbReference type="SUPFAM" id="SSF52499">
    <property type="entry name" value="Isochorismatase-like hydrolases"/>
    <property type="match status" value="1"/>
</dbReference>
<dbReference type="Gene3D" id="3.40.50.850">
    <property type="entry name" value="Isochorismatase-like"/>
    <property type="match status" value="1"/>
</dbReference>
<evidence type="ECO:0000313" key="4">
    <source>
        <dbReference type="EMBL" id="OPB41030.1"/>
    </source>
</evidence>
<accession>A0A1T3CIV7</accession>
<dbReference type="EMBL" id="LVVK01000016">
    <property type="protein sequence ID" value="OPB41030.1"/>
    <property type="molecule type" value="Genomic_DNA"/>
</dbReference>
<dbReference type="InterPro" id="IPR050272">
    <property type="entry name" value="Isochorismatase-like_hydrls"/>
</dbReference>